<comment type="caution">
    <text evidence="1">The sequence shown here is derived from an EMBL/GenBank/DDBJ whole genome shotgun (WGS) entry which is preliminary data.</text>
</comment>
<dbReference type="Pfam" id="PF00311">
    <property type="entry name" value="PEPcase"/>
    <property type="match status" value="1"/>
</dbReference>
<dbReference type="EMBL" id="VEPZ02001024">
    <property type="protein sequence ID" value="KAE8701082.1"/>
    <property type="molecule type" value="Genomic_DNA"/>
</dbReference>
<dbReference type="GO" id="GO:0009507">
    <property type="term" value="C:chloroplast"/>
    <property type="evidence" value="ECO:0007669"/>
    <property type="project" value="TreeGrafter"/>
</dbReference>
<dbReference type="SUPFAM" id="SSF51621">
    <property type="entry name" value="Phosphoenolpyruvate/pyruvate domain"/>
    <property type="match status" value="1"/>
</dbReference>
<dbReference type="PANTHER" id="PTHR30523">
    <property type="entry name" value="PHOSPHOENOLPYRUVATE CARBOXYLASE"/>
    <property type="match status" value="1"/>
</dbReference>
<dbReference type="GO" id="GO:0048366">
    <property type="term" value="P:leaf development"/>
    <property type="evidence" value="ECO:0007669"/>
    <property type="project" value="TreeGrafter"/>
</dbReference>
<accession>A0A6A3AE08</accession>
<dbReference type="GO" id="GO:0015977">
    <property type="term" value="P:carbon fixation"/>
    <property type="evidence" value="ECO:0007669"/>
    <property type="project" value="InterPro"/>
</dbReference>
<dbReference type="GO" id="GO:0048046">
    <property type="term" value="C:apoplast"/>
    <property type="evidence" value="ECO:0007669"/>
    <property type="project" value="TreeGrafter"/>
</dbReference>
<evidence type="ECO:0000313" key="2">
    <source>
        <dbReference type="Proteomes" id="UP000436088"/>
    </source>
</evidence>
<reference evidence="1" key="1">
    <citation type="submission" date="2019-09" db="EMBL/GenBank/DDBJ databases">
        <title>Draft genome information of white flower Hibiscus syriacus.</title>
        <authorList>
            <person name="Kim Y.-M."/>
        </authorList>
    </citation>
    <scope>NUCLEOTIDE SEQUENCE [LARGE SCALE GENOMIC DNA]</scope>
    <source>
        <strain evidence="1">YM2019G1</strain>
    </source>
</reference>
<dbReference type="InterPro" id="IPR015813">
    <property type="entry name" value="Pyrv/PenolPyrv_kinase-like_dom"/>
</dbReference>
<dbReference type="GO" id="GO:0005829">
    <property type="term" value="C:cytosol"/>
    <property type="evidence" value="ECO:0007669"/>
    <property type="project" value="TreeGrafter"/>
</dbReference>
<dbReference type="GO" id="GO:0006099">
    <property type="term" value="P:tricarboxylic acid cycle"/>
    <property type="evidence" value="ECO:0007669"/>
    <property type="project" value="InterPro"/>
</dbReference>
<sequence>MTSRNIGKLTSIDAQLRLLAPAKVLEDDKLVEYDALLLDRVLEILQDLHGGEIRETVQECYELSAEYEGKHDPKILDDLGKVITYLDPSDSIIIAKSFSHMLNLANLAEEVQIAHRRRIKLKKGDFTDESSTTTESDIEKTLKRLVGN</sequence>
<dbReference type="PANTHER" id="PTHR30523:SF47">
    <property type="entry name" value="PHOSPHOENOLPYRUVATE CARBOXYLASE 2"/>
    <property type="match status" value="1"/>
</dbReference>
<dbReference type="Proteomes" id="UP000436088">
    <property type="component" value="Unassembled WGS sequence"/>
</dbReference>
<keyword evidence="2" id="KW-1185">Reference proteome</keyword>
<dbReference type="GO" id="GO:0008964">
    <property type="term" value="F:phosphoenolpyruvate carboxylase activity"/>
    <property type="evidence" value="ECO:0007669"/>
    <property type="project" value="InterPro"/>
</dbReference>
<evidence type="ECO:0000313" key="1">
    <source>
        <dbReference type="EMBL" id="KAE8701082.1"/>
    </source>
</evidence>
<proteinExistence type="predicted"/>
<gene>
    <name evidence="1" type="ORF">F3Y22_tig00110548pilonHSYRG00156</name>
</gene>
<organism evidence="1 2">
    <name type="scientific">Hibiscus syriacus</name>
    <name type="common">Rose of Sharon</name>
    <dbReference type="NCBI Taxonomy" id="106335"/>
    <lineage>
        <taxon>Eukaryota</taxon>
        <taxon>Viridiplantae</taxon>
        <taxon>Streptophyta</taxon>
        <taxon>Embryophyta</taxon>
        <taxon>Tracheophyta</taxon>
        <taxon>Spermatophyta</taxon>
        <taxon>Magnoliopsida</taxon>
        <taxon>eudicotyledons</taxon>
        <taxon>Gunneridae</taxon>
        <taxon>Pentapetalae</taxon>
        <taxon>rosids</taxon>
        <taxon>malvids</taxon>
        <taxon>Malvales</taxon>
        <taxon>Malvaceae</taxon>
        <taxon>Malvoideae</taxon>
        <taxon>Hibiscus</taxon>
    </lineage>
</organism>
<protein>
    <submittedName>
        <fullName evidence="1">Uncharacterized protein</fullName>
    </submittedName>
</protein>
<dbReference type="InterPro" id="IPR021135">
    <property type="entry name" value="PEP_COase"/>
</dbReference>
<name>A0A6A3AE08_HIBSY</name>
<dbReference type="AlphaFoldDB" id="A0A6A3AE08"/>